<dbReference type="Ensembl" id="ENSDLAT00005016661.2">
    <property type="protein sequence ID" value="ENSDLAP00005015359.2"/>
    <property type="gene ID" value="ENSDLAG00005007556.2"/>
</dbReference>
<evidence type="ECO:0000256" key="4">
    <source>
        <dbReference type="ARBA" id="ARBA00022771"/>
    </source>
</evidence>
<evidence type="ECO:0000256" key="9">
    <source>
        <dbReference type="ARBA" id="ARBA00023163"/>
    </source>
</evidence>
<feature type="domain" description="THAP-type" evidence="17">
    <location>
        <begin position="541"/>
        <end position="627"/>
    </location>
</feature>
<dbReference type="SUPFAM" id="SSF69500">
    <property type="entry name" value="DTD-like"/>
    <property type="match status" value="2"/>
</dbReference>
<comment type="subcellular location">
    <subcellularLocation>
        <location evidence="1 15">Nucleus</location>
        <location evidence="1 15">Nucleoplasm</location>
    </subcellularLocation>
</comment>
<dbReference type="Gene3D" id="6.20.210.20">
    <property type="entry name" value="THAP domain"/>
    <property type="match status" value="1"/>
</dbReference>
<dbReference type="Gene3D" id="3.50.80.10">
    <property type="entry name" value="D-tyrosyl-tRNA(Tyr) deacylase"/>
    <property type="match status" value="2"/>
</dbReference>
<keyword evidence="8 14" id="KW-0238">DNA-binding</keyword>
<comment type="catalytic activity">
    <reaction evidence="12">
        <text>glycyl-tRNA(Ala) + H2O = tRNA(Ala) + glycine + H(+)</text>
        <dbReference type="Rhea" id="RHEA:53744"/>
        <dbReference type="Rhea" id="RHEA-COMP:9657"/>
        <dbReference type="Rhea" id="RHEA-COMP:13640"/>
        <dbReference type="ChEBI" id="CHEBI:15377"/>
        <dbReference type="ChEBI" id="CHEBI:15378"/>
        <dbReference type="ChEBI" id="CHEBI:57305"/>
        <dbReference type="ChEBI" id="CHEBI:78442"/>
        <dbReference type="ChEBI" id="CHEBI:78522"/>
        <dbReference type="EC" id="3.1.1.96"/>
    </reaction>
</comment>
<feature type="region of interest" description="Disordered" evidence="16">
    <location>
        <begin position="759"/>
        <end position="839"/>
    </location>
</feature>
<dbReference type="InterPro" id="IPR026516">
    <property type="entry name" value="THAP1/10"/>
</dbReference>
<dbReference type="SUPFAM" id="SSF57716">
    <property type="entry name" value="Glucocorticoid receptor-like (DNA-binding domain)"/>
    <property type="match status" value="2"/>
</dbReference>
<keyword evidence="9 15" id="KW-0804">Transcription</keyword>
<dbReference type="GO" id="GO:0008270">
    <property type="term" value="F:zinc ion binding"/>
    <property type="evidence" value="ECO:0007669"/>
    <property type="project" value="UniProtKB-KW"/>
</dbReference>
<comment type="catalytic activity">
    <reaction evidence="13">
        <text>a D-aminoacyl-tRNA + H2O = a tRNA + a D-alpha-amino acid + H(+)</text>
        <dbReference type="Rhea" id="RHEA:13953"/>
        <dbReference type="Rhea" id="RHEA-COMP:10123"/>
        <dbReference type="Rhea" id="RHEA-COMP:10124"/>
        <dbReference type="ChEBI" id="CHEBI:15377"/>
        <dbReference type="ChEBI" id="CHEBI:15378"/>
        <dbReference type="ChEBI" id="CHEBI:59871"/>
        <dbReference type="ChEBI" id="CHEBI:78442"/>
        <dbReference type="ChEBI" id="CHEBI:79333"/>
        <dbReference type="EC" id="3.1.1.96"/>
    </reaction>
</comment>
<evidence type="ECO:0000256" key="6">
    <source>
        <dbReference type="ARBA" id="ARBA00023015"/>
    </source>
</evidence>
<keyword evidence="5" id="KW-0862">Zinc</keyword>
<evidence type="ECO:0000256" key="15">
    <source>
        <dbReference type="RuleBase" id="RU369073"/>
    </source>
</evidence>
<keyword evidence="4 14" id="KW-0863">Zinc-finger</keyword>
<feature type="compositionally biased region" description="Polar residues" evidence="16">
    <location>
        <begin position="881"/>
        <end position="901"/>
    </location>
</feature>
<feature type="region of interest" description="Disordered" evidence="16">
    <location>
        <begin position="879"/>
        <end position="1010"/>
    </location>
</feature>
<dbReference type="Pfam" id="PF02580">
    <property type="entry name" value="Tyr_Deacylase"/>
    <property type="match status" value="2"/>
</dbReference>
<dbReference type="GO" id="GO:0001935">
    <property type="term" value="P:endothelial cell proliferation"/>
    <property type="evidence" value="ECO:0007669"/>
    <property type="project" value="UniProtKB-UniRule"/>
</dbReference>
<name>A0A8C4E9I5_DICLA</name>
<reference evidence="18" key="2">
    <citation type="submission" date="2025-09" db="UniProtKB">
        <authorList>
            <consortium name="Ensembl"/>
        </authorList>
    </citation>
    <scope>IDENTIFICATION</scope>
</reference>
<organism evidence="18 19">
    <name type="scientific">Dicentrarchus labrax</name>
    <name type="common">European seabass</name>
    <name type="synonym">Morone labrax</name>
    <dbReference type="NCBI Taxonomy" id="13489"/>
    <lineage>
        <taxon>Eukaryota</taxon>
        <taxon>Metazoa</taxon>
        <taxon>Chordata</taxon>
        <taxon>Craniata</taxon>
        <taxon>Vertebrata</taxon>
        <taxon>Euteleostomi</taxon>
        <taxon>Actinopterygii</taxon>
        <taxon>Neopterygii</taxon>
        <taxon>Teleostei</taxon>
        <taxon>Neoteleostei</taxon>
        <taxon>Acanthomorphata</taxon>
        <taxon>Eupercaria</taxon>
        <taxon>Moronidae</taxon>
        <taxon>Dicentrarchus</taxon>
    </lineage>
</organism>
<evidence type="ECO:0000256" key="5">
    <source>
        <dbReference type="ARBA" id="ARBA00022833"/>
    </source>
</evidence>
<dbReference type="InterPro" id="IPR038441">
    <property type="entry name" value="THAP_Znf_sf"/>
</dbReference>
<accession>A0A8C4E9I5</accession>
<gene>
    <name evidence="18" type="primary">LOC127359749</name>
</gene>
<dbReference type="PANTHER" id="PTHR46600">
    <property type="entry name" value="THAP DOMAIN-CONTAINING"/>
    <property type="match status" value="1"/>
</dbReference>
<dbReference type="SMART" id="SM00980">
    <property type="entry name" value="THAP"/>
    <property type="match status" value="2"/>
</dbReference>
<dbReference type="PANTHER" id="PTHR46600:SF1">
    <property type="entry name" value="THAP DOMAIN-CONTAINING PROTEIN 1"/>
    <property type="match status" value="1"/>
</dbReference>
<feature type="compositionally biased region" description="Basic and acidic residues" evidence="16">
    <location>
        <begin position="978"/>
        <end position="987"/>
    </location>
</feature>
<evidence type="ECO:0000256" key="10">
    <source>
        <dbReference type="ARBA" id="ARBA00023242"/>
    </source>
</evidence>
<sequence>MSEKGAVTVARTVLQQCLRATLQVRPAEEDSEAQFVQIERGMVIYICFFKGATDDILPKMVSSLLNLRLCESDSGKMVSVAELPGSLLIVPQATLGGKCKGRAMQYHNNISKEDGLRLYGAFVSLCERELTAAAVTVKHGTYGNRQMPSFDFMDKVELFVRAGTFPVDASKSSKKVTRAASKHFLYKDGCLWRSYRGRLLRVVRNDEEMREILTRYHDNNNHAGRVRAVKEIMLMYYWVGVTEAVKTWIKACAVCQSRGPVEPHEPPVQFCLAYGCDASSYVNPELSFHRFPKAAERRRRWLAVAQRDEGSLRTNSCLCSRHFEPPCFTLSEEGQLTLSPDAIPTIIPVTAQEEEVPVPSDEDFLHSNTLEDLLSTAAAAETTEPSGAAFDHSETPVELQEHQYCLPAPDPDSKVVQAVRECKRRKTVIEPSFAAYNQIARYLSHRILPMQSKKSRGALKRMAKRFGLIDGVLMYTRVSPPLRVPRSREEVNSILEKYHDKQGHFGQGICQREISKQYYWASMTRDLARWITSCVTCLSRTKRKWLRCSVSNCTNCCGPVERGLGLTFHKFPLHNVALLAHWLKAVGRPNWHPRLWSSVCSTHFTEDCFDRGGEKVTLRPDAVPTLLVHSDSATPSRGPAQSPIGEEAYFAKYDAVELYLSKRTYPPGLSYVEKNTFRRFCKQFSIKDDELHVVRGDRVRSVLRSRQQVEAALVDFHNELNHLDVTKCLRLLNERYFWKTMKTDVVQWINSCSLCSSRRRKRPETEAGGSEEALRSPQIHEDSDSGKDGDGRSDDEEDDGGDVDEGGESVGDEEKQPATNREENPLSLQPVTPSSPQPRIPILLHLRTPINFQPRTPIILQPRTPNTPFVTRLWSVKRATPPQSEVQNSSDVQPENRSSVQVPVKPETGEQTQPQDQNKTSGSRGSARTHHYVVSKPLTEPHTPPEPPAQPKPPQTASKQKTPSQTPTQTRSRGSAQHPEKRKRDLEAGSSGKRSASGGLEPVVAPSTKPWPVFTISGSAPAQTARPPPEVDSLASLRRPRRLQARTVIQQCSRAKVKTRPAVDGTDTLWAEIQDGIVVYVCFFHGATEDVTYEIASSLMTTKLFRKDTGHSVSVLDLPGSVLLIPQDSLLGQPVPRRRIQYKGGCELWWGAQLFSNLVSACRDLMSGSVKCTKAGVKVEQGVYGQKQEIALNSLEPLTLLLEF</sequence>
<dbReference type="InterPro" id="IPR003732">
    <property type="entry name" value="Daa-tRNA_deacyls_DTD"/>
</dbReference>
<evidence type="ECO:0000256" key="14">
    <source>
        <dbReference type="PROSITE-ProRule" id="PRU00309"/>
    </source>
</evidence>
<evidence type="ECO:0000256" key="2">
    <source>
        <dbReference type="ARBA" id="ARBA00006177"/>
    </source>
</evidence>
<dbReference type="GO" id="GO:0051499">
    <property type="term" value="F:D-aminoacyl-tRNA deacylase activity"/>
    <property type="evidence" value="ECO:0007669"/>
    <property type="project" value="UniProtKB-EC"/>
</dbReference>
<feature type="compositionally biased region" description="Polar residues" evidence="16">
    <location>
        <begin position="909"/>
        <end position="926"/>
    </location>
</feature>
<evidence type="ECO:0000256" key="12">
    <source>
        <dbReference type="ARBA" id="ARBA00047676"/>
    </source>
</evidence>
<comment type="function">
    <text evidence="15">DNA-binding transcription regulator that regulates endothelial cell proliferation and G1/S cell-cycle progression. Specifically binds the 5'-[AT]NTNN[GT]GGCA[AGT]-3' core DNA sequence and acts by modulating expression of pRB-E2F cell-cycle target genes.</text>
</comment>
<evidence type="ECO:0000256" key="13">
    <source>
        <dbReference type="ARBA" id="ARBA00048018"/>
    </source>
</evidence>
<dbReference type="InterPro" id="IPR041588">
    <property type="entry name" value="Integrase_H2C2"/>
</dbReference>
<evidence type="ECO:0000256" key="7">
    <source>
        <dbReference type="ARBA" id="ARBA00023054"/>
    </source>
</evidence>
<evidence type="ECO:0000256" key="3">
    <source>
        <dbReference type="ARBA" id="ARBA00022723"/>
    </source>
</evidence>
<dbReference type="AlphaFoldDB" id="A0A8C4E9I5"/>
<keyword evidence="6 15" id="KW-0805">Transcription regulation</keyword>
<evidence type="ECO:0000256" key="8">
    <source>
        <dbReference type="ARBA" id="ARBA00023125"/>
    </source>
</evidence>
<dbReference type="PROSITE" id="PS50950">
    <property type="entry name" value="ZF_THAP"/>
    <property type="match status" value="2"/>
</dbReference>
<evidence type="ECO:0000256" key="1">
    <source>
        <dbReference type="ARBA" id="ARBA00004642"/>
    </source>
</evidence>
<feature type="compositionally biased region" description="Basic and acidic residues" evidence="16">
    <location>
        <begin position="772"/>
        <end position="792"/>
    </location>
</feature>
<dbReference type="GO" id="GO:0003700">
    <property type="term" value="F:DNA-binding transcription factor activity"/>
    <property type="evidence" value="ECO:0007669"/>
    <property type="project" value="UniProtKB-UniRule"/>
</dbReference>
<feature type="compositionally biased region" description="Low complexity" evidence="16">
    <location>
        <begin position="955"/>
        <end position="973"/>
    </location>
</feature>
<dbReference type="Gene3D" id="1.10.340.70">
    <property type="match status" value="3"/>
</dbReference>
<dbReference type="SMART" id="SM00692">
    <property type="entry name" value="DM3"/>
    <property type="match status" value="2"/>
</dbReference>
<comment type="similarity">
    <text evidence="2 15">Belongs to the THAP1 family.</text>
</comment>
<feature type="compositionally biased region" description="Pro residues" evidence="16">
    <location>
        <begin position="942"/>
        <end position="954"/>
    </location>
</feature>
<dbReference type="Pfam" id="PF17921">
    <property type="entry name" value="Integrase_H2C2"/>
    <property type="match status" value="3"/>
</dbReference>
<evidence type="ECO:0000259" key="17">
    <source>
        <dbReference type="PROSITE" id="PS50950"/>
    </source>
</evidence>
<protein>
    <recommendedName>
        <fullName evidence="15">THAP domain-containing protein 1</fullName>
    </recommendedName>
</protein>
<keyword evidence="19" id="KW-1185">Reference proteome</keyword>
<keyword evidence="11 15" id="KW-0131">Cell cycle</keyword>
<dbReference type="InterPro" id="IPR023509">
    <property type="entry name" value="DTD-like_sf"/>
</dbReference>
<evidence type="ECO:0000256" key="11">
    <source>
        <dbReference type="ARBA" id="ARBA00023306"/>
    </source>
</evidence>
<keyword evidence="10 15" id="KW-0539">Nucleus</keyword>
<keyword evidence="7 15" id="KW-0175">Coiled coil</keyword>
<proteinExistence type="inferred from homology"/>
<dbReference type="Pfam" id="PF05485">
    <property type="entry name" value="THAP"/>
    <property type="match status" value="2"/>
</dbReference>
<reference evidence="18" key="1">
    <citation type="submission" date="2025-08" db="UniProtKB">
        <authorList>
            <consortium name="Ensembl"/>
        </authorList>
    </citation>
    <scope>IDENTIFICATION</scope>
</reference>
<feature type="compositionally biased region" description="Basic and acidic residues" evidence="16">
    <location>
        <begin position="812"/>
        <end position="824"/>
    </location>
</feature>
<feature type="compositionally biased region" description="Low complexity" evidence="16">
    <location>
        <begin position="988"/>
        <end position="999"/>
    </location>
</feature>
<dbReference type="InterPro" id="IPR006612">
    <property type="entry name" value="THAP_Znf"/>
</dbReference>
<dbReference type="GO" id="GO:0043565">
    <property type="term" value="F:sequence-specific DNA binding"/>
    <property type="evidence" value="ECO:0007669"/>
    <property type="project" value="UniProtKB-UniRule"/>
</dbReference>
<dbReference type="Proteomes" id="UP000694389">
    <property type="component" value="Unassembled WGS sequence"/>
</dbReference>
<evidence type="ECO:0000313" key="18">
    <source>
        <dbReference type="Ensembl" id="ENSDLAP00005015359.2"/>
    </source>
</evidence>
<evidence type="ECO:0000313" key="19">
    <source>
        <dbReference type="Proteomes" id="UP000694389"/>
    </source>
</evidence>
<dbReference type="GO" id="GO:0005654">
    <property type="term" value="C:nucleoplasm"/>
    <property type="evidence" value="ECO:0007669"/>
    <property type="project" value="UniProtKB-SubCell"/>
</dbReference>
<feature type="domain" description="THAP-type" evidence="17">
    <location>
        <begin position="266"/>
        <end position="347"/>
    </location>
</feature>
<evidence type="ECO:0000256" key="16">
    <source>
        <dbReference type="SAM" id="MobiDB-lite"/>
    </source>
</evidence>
<dbReference type="GO" id="GO:0005737">
    <property type="term" value="C:cytoplasm"/>
    <property type="evidence" value="ECO:0007669"/>
    <property type="project" value="InterPro"/>
</dbReference>
<keyword evidence="3" id="KW-0479">Metal-binding</keyword>
<feature type="compositionally biased region" description="Acidic residues" evidence="16">
    <location>
        <begin position="793"/>
        <end position="811"/>
    </location>
</feature>
<dbReference type="GeneTree" id="ENSGT00940000153431"/>